<reference evidence="2" key="1">
    <citation type="journal article" date="2014" name="Proc. Natl. Acad. Sci. U.S.A.">
        <title>Extensive sampling of basidiomycete genomes demonstrates inadequacy of the white-rot/brown-rot paradigm for wood decay fungi.</title>
        <authorList>
            <person name="Riley R."/>
            <person name="Salamov A.A."/>
            <person name="Brown D.W."/>
            <person name="Nagy L.G."/>
            <person name="Floudas D."/>
            <person name="Held B.W."/>
            <person name="Levasseur A."/>
            <person name="Lombard V."/>
            <person name="Morin E."/>
            <person name="Otillar R."/>
            <person name="Lindquist E.A."/>
            <person name="Sun H."/>
            <person name="LaButti K.M."/>
            <person name="Schmutz J."/>
            <person name="Jabbour D."/>
            <person name="Luo H."/>
            <person name="Baker S.E."/>
            <person name="Pisabarro A.G."/>
            <person name="Walton J.D."/>
            <person name="Blanchette R.A."/>
            <person name="Henrissat B."/>
            <person name="Martin F."/>
            <person name="Cullen D."/>
            <person name="Hibbett D.S."/>
            <person name="Grigoriev I.V."/>
        </authorList>
    </citation>
    <scope>NUCLEOTIDE SEQUENCE [LARGE SCALE GENOMIC DNA]</scope>
    <source>
        <strain evidence="2">CBS 339.88</strain>
    </source>
</reference>
<evidence type="ECO:0000313" key="2">
    <source>
        <dbReference type="Proteomes" id="UP000027222"/>
    </source>
</evidence>
<dbReference type="Proteomes" id="UP000027222">
    <property type="component" value="Unassembled WGS sequence"/>
</dbReference>
<dbReference type="AlphaFoldDB" id="A0A067SN14"/>
<accession>A0A067SN14</accession>
<evidence type="ECO:0000313" key="1">
    <source>
        <dbReference type="EMBL" id="KDR71407.1"/>
    </source>
</evidence>
<sequence length="144" mass="15889">MIDDQSLHRAMCNVHRVSKDLLPTLRLGAHAQQPRPPVDVNIHAVNNHQTLPPQSTHNPLLSSRRTAPYMRTTHHPPHPRPAPRLITPFTSTITPVVKLPRGPVQRVRASEDADAVGVPCMPSAGCWSRCEAGGERGTVCEEWV</sequence>
<dbReference type="EMBL" id="KL142392">
    <property type="protein sequence ID" value="KDR71407.1"/>
    <property type="molecule type" value="Genomic_DNA"/>
</dbReference>
<gene>
    <name evidence="1" type="ORF">GALMADRAFT_1345053</name>
</gene>
<protein>
    <submittedName>
        <fullName evidence="1">Uncharacterized protein</fullName>
    </submittedName>
</protein>
<name>A0A067SN14_GALM3</name>
<organism evidence="1 2">
    <name type="scientific">Galerina marginata (strain CBS 339.88)</name>
    <dbReference type="NCBI Taxonomy" id="685588"/>
    <lineage>
        <taxon>Eukaryota</taxon>
        <taxon>Fungi</taxon>
        <taxon>Dikarya</taxon>
        <taxon>Basidiomycota</taxon>
        <taxon>Agaricomycotina</taxon>
        <taxon>Agaricomycetes</taxon>
        <taxon>Agaricomycetidae</taxon>
        <taxon>Agaricales</taxon>
        <taxon>Agaricineae</taxon>
        <taxon>Strophariaceae</taxon>
        <taxon>Galerina</taxon>
    </lineage>
</organism>
<proteinExistence type="predicted"/>
<dbReference type="HOGENOM" id="CLU_1796613_0_0_1"/>
<keyword evidence="2" id="KW-1185">Reference proteome</keyword>